<evidence type="ECO:0000313" key="1">
    <source>
        <dbReference type="EMBL" id="MFD2872333.1"/>
    </source>
</evidence>
<accession>A0ABW5YAI4</accession>
<dbReference type="EMBL" id="JBHUPD010000001">
    <property type="protein sequence ID" value="MFD2872333.1"/>
    <property type="molecule type" value="Genomic_DNA"/>
</dbReference>
<proteinExistence type="predicted"/>
<dbReference type="Proteomes" id="UP001597557">
    <property type="component" value="Unassembled WGS sequence"/>
</dbReference>
<name>A0ABW5YAI4_9SPHI</name>
<organism evidence="1 2">
    <name type="scientific">Mucilaginibacter ximonensis</name>
    <dbReference type="NCBI Taxonomy" id="538021"/>
    <lineage>
        <taxon>Bacteria</taxon>
        <taxon>Pseudomonadati</taxon>
        <taxon>Bacteroidota</taxon>
        <taxon>Sphingobacteriia</taxon>
        <taxon>Sphingobacteriales</taxon>
        <taxon>Sphingobacteriaceae</taxon>
        <taxon>Mucilaginibacter</taxon>
    </lineage>
</organism>
<keyword evidence="2" id="KW-1185">Reference proteome</keyword>
<sequence length="88" mass="9512">MNINILAKGIEQKQKCFLVAGLVASPVHLRLMKKTTVTNLSITAISTDGSTVEMSKIINSCASDDITFSELAFAKDSTHQAPMRRSVS</sequence>
<dbReference type="RefSeq" id="WP_377183866.1">
    <property type="nucleotide sequence ID" value="NZ_JBHUPD010000001.1"/>
</dbReference>
<protein>
    <submittedName>
        <fullName evidence="1">Uncharacterized protein</fullName>
    </submittedName>
</protein>
<gene>
    <name evidence="1" type="ORF">ACFS5N_07645</name>
</gene>
<evidence type="ECO:0000313" key="2">
    <source>
        <dbReference type="Proteomes" id="UP001597557"/>
    </source>
</evidence>
<comment type="caution">
    <text evidence="1">The sequence shown here is derived from an EMBL/GenBank/DDBJ whole genome shotgun (WGS) entry which is preliminary data.</text>
</comment>
<reference evidence="2" key="1">
    <citation type="journal article" date="2019" name="Int. J. Syst. Evol. Microbiol.">
        <title>The Global Catalogue of Microorganisms (GCM) 10K type strain sequencing project: providing services to taxonomists for standard genome sequencing and annotation.</title>
        <authorList>
            <consortium name="The Broad Institute Genomics Platform"/>
            <consortium name="The Broad Institute Genome Sequencing Center for Infectious Disease"/>
            <person name="Wu L."/>
            <person name="Ma J."/>
        </authorList>
    </citation>
    <scope>NUCLEOTIDE SEQUENCE [LARGE SCALE GENOMIC DNA]</scope>
    <source>
        <strain evidence="2">KCTC 22437</strain>
    </source>
</reference>